<evidence type="ECO:0000313" key="7">
    <source>
        <dbReference type="EMBL" id="MCR1822455.1"/>
    </source>
</evidence>
<feature type="transmembrane region" description="Helical" evidence="5">
    <location>
        <begin position="60"/>
        <end position="78"/>
    </location>
</feature>
<feature type="transmembrane region" description="Helical" evidence="5">
    <location>
        <begin position="225"/>
        <end position="245"/>
    </location>
</feature>
<evidence type="ECO:0000313" key="8">
    <source>
        <dbReference type="Proteomes" id="UP001140817"/>
    </source>
</evidence>
<dbReference type="GO" id="GO:0016020">
    <property type="term" value="C:membrane"/>
    <property type="evidence" value="ECO:0007669"/>
    <property type="project" value="UniProtKB-SubCell"/>
</dbReference>
<dbReference type="RefSeq" id="WP_257560310.1">
    <property type="nucleotide sequence ID" value="NZ_JANKBY010000056.1"/>
</dbReference>
<feature type="transmembrane region" description="Helical" evidence="5">
    <location>
        <begin position="104"/>
        <end position="122"/>
    </location>
</feature>
<comment type="subcellular location">
    <subcellularLocation>
        <location evidence="1">Membrane</location>
        <topology evidence="1">Multi-pass membrane protein</topology>
    </subcellularLocation>
</comment>
<dbReference type="Proteomes" id="UP001140817">
    <property type="component" value="Unassembled WGS sequence"/>
</dbReference>
<dbReference type="Pfam" id="PF04932">
    <property type="entry name" value="Wzy_C"/>
    <property type="match status" value="1"/>
</dbReference>
<dbReference type="AlphaFoldDB" id="A0A9X2M9F6"/>
<feature type="transmembrane region" description="Helical" evidence="5">
    <location>
        <begin position="157"/>
        <end position="174"/>
    </location>
</feature>
<keyword evidence="2 5" id="KW-0812">Transmembrane</keyword>
<evidence type="ECO:0000256" key="4">
    <source>
        <dbReference type="ARBA" id="ARBA00023136"/>
    </source>
</evidence>
<feature type="transmembrane region" description="Helical" evidence="5">
    <location>
        <begin position="180"/>
        <end position="213"/>
    </location>
</feature>
<sequence>MKKYFSDKYLELYYYIFFTIMVINQFLPQDVPEILSLILGIIGFIFILPKILLTKYTKREALIIFSIGLLSIITFITTRRQGLLFSALAIVGIKNIDIKKCIKLTLIVGGSLFTFVILRYILTNGLSNEATSIRYIFGKEVQVYKTAFGYSHANKTFTLLSTLVLAFIYLNYGNISIKQWIGILVLTLGIFYYTFSRTGLIVILFSILYYFLLESKLYDNKYFKKILVSVPLLSVVVSFILPYIYKWGKVPFISEINKMMADRINLSYEFLNFFRPTLFGQNVDDLTAYRAQTGNWYLVCDNSYVLILCAYGIVAFLLGVYLIYKLSIIAKEDRSKLFLLSSFCVYGIAEAFFIIFFVNFSMLFTKDILFKKTYDEEMNLFKCLLSRG</sequence>
<accession>A0A9X2M9F6</accession>
<feature type="transmembrane region" description="Helical" evidence="5">
    <location>
        <begin position="336"/>
        <end position="360"/>
    </location>
</feature>
<evidence type="ECO:0000259" key="6">
    <source>
        <dbReference type="Pfam" id="PF04932"/>
    </source>
</evidence>
<keyword evidence="4 5" id="KW-0472">Membrane</keyword>
<organism evidence="7 8">
    <name type="scientific">Terrisporobacter muris</name>
    <dbReference type="NCBI Taxonomy" id="2963284"/>
    <lineage>
        <taxon>Bacteria</taxon>
        <taxon>Bacillati</taxon>
        <taxon>Bacillota</taxon>
        <taxon>Clostridia</taxon>
        <taxon>Peptostreptococcales</taxon>
        <taxon>Peptostreptococcaceae</taxon>
        <taxon>Terrisporobacter</taxon>
    </lineage>
</organism>
<name>A0A9X2M9F6_9FIRM</name>
<feature type="transmembrane region" description="Helical" evidence="5">
    <location>
        <begin position="34"/>
        <end position="53"/>
    </location>
</feature>
<evidence type="ECO:0000256" key="5">
    <source>
        <dbReference type="SAM" id="Phobius"/>
    </source>
</evidence>
<evidence type="ECO:0000256" key="3">
    <source>
        <dbReference type="ARBA" id="ARBA00022989"/>
    </source>
</evidence>
<keyword evidence="3 5" id="KW-1133">Transmembrane helix</keyword>
<proteinExistence type="predicted"/>
<keyword evidence="8" id="KW-1185">Reference proteome</keyword>
<gene>
    <name evidence="7" type="ORF">NSA58_06615</name>
</gene>
<feature type="transmembrane region" description="Helical" evidence="5">
    <location>
        <begin position="12"/>
        <end position="28"/>
    </location>
</feature>
<dbReference type="EMBL" id="JANKBY010000056">
    <property type="protein sequence ID" value="MCR1822455.1"/>
    <property type="molecule type" value="Genomic_DNA"/>
</dbReference>
<reference evidence="7" key="1">
    <citation type="submission" date="2022-07" db="EMBL/GenBank/DDBJ databases">
        <title>Enhanced cultured diversity of the mouse gut microbiota enables custom-made synthetic communities.</title>
        <authorList>
            <person name="Afrizal A."/>
        </authorList>
    </citation>
    <scope>NUCLEOTIDE SEQUENCE</scope>
    <source>
        <strain evidence="7">DSM 29186</strain>
    </source>
</reference>
<dbReference type="InterPro" id="IPR007016">
    <property type="entry name" value="O-antigen_ligase-rel_domated"/>
</dbReference>
<feature type="domain" description="O-antigen ligase-related" evidence="6">
    <location>
        <begin position="183"/>
        <end position="318"/>
    </location>
</feature>
<protein>
    <recommendedName>
        <fullName evidence="6">O-antigen ligase-related domain-containing protein</fullName>
    </recommendedName>
</protein>
<evidence type="ECO:0000256" key="2">
    <source>
        <dbReference type="ARBA" id="ARBA00022692"/>
    </source>
</evidence>
<evidence type="ECO:0000256" key="1">
    <source>
        <dbReference type="ARBA" id="ARBA00004141"/>
    </source>
</evidence>
<feature type="transmembrane region" description="Helical" evidence="5">
    <location>
        <begin position="304"/>
        <end position="324"/>
    </location>
</feature>
<comment type="caution">
    <text evidence="7">The sequence shown here is derived from an EMBL/GenBank/DDBJ whole genome shotgun (WGS) entry which is preliminary data.</text>
</comment>